<protein>
    <submittedName>
        <fullName evidence="1">Uncharacterized protein</fullName>
    </submittedName>
</protein>
<reference evidence="1 2" key="1">
    <citation type="journal article" date="2019" name="Nat. Microbiol.">
        <title>Expanding anaerobic alkane metabolism in the domain of Archaea.</title>
        <authorList>
            <person name="Wang Y."/>
            <person name="Wegener G."/>
            <person name="Hou J."/>
            <person name="Wang F."/>
            <person name="Xiao X."/>
        </authorList>
    </citation>
    <scope>NUCLEOTIDE SEQUENCE [LARGE SCALE GENOMIC DNA]</scope>
    <source>
        <strain evidence="1">WYZ-LMO10</strain>
    </source>
</reference>
<sequence length="191" mass="21437">MTTKEIKLKRKFLAAKENLADKINEIAKEHGRTVFSIVNEALGAFIRANEWGKDLTTIIEDARILEIARNSGMVLMPEPLHERLMESASFDSKMKEYWRSSGVVFGKYLDLNGIKDLKKVERVLKEVVGVNPDISISSERLVCISPRLGEKRSEAVAVFLEGVMSSMGLEIASREVSKGIIVLKFKREGEP</sequence>
<accession>A0A523BFD1</accession>
<evidence type="ECO:0000313" key="1">
    <source>
        <dbReference type="EMBL" id="TDA39666.1"/>
    </source>
</evidence>
<dbReference type="Proteomes" id="UP000315399">
    <property type="component" value="Unassembled WGS sequence"/>
</dbReference>
<dbReference type="AlphaFoldDB" id="A0A523BFD1"/>
<dbReference type="EMBL" id="QNVH01000008">
    <property type="protein sequence ID" value="TDA39666.1"/>
    <property type="molecule type" value="Genomic_DNA"/>
</dbReference>
<proteinExistence type="predicted"/>
<gene>
    <name evidence="1" type="ORF">DSO08_01570</name>
</gene>
<name>A0A523BFD1_9CREN</name>
<organism evidence="1 2">
    <name type="scientific">Thermoproteota archaeon</name>
    <dbReference type="NCBI Taxonomy" id="2056631"/>
    <lineage>
        <taxon>Archaea</taxon>
        <taxon>Thermoproteota</taxon>
    </lineage>
</organism>
<comment type="caution">
    <text evidence="1">The sequence shown here is derived from an EMBL/GenBank/DDBJ whole genome shotgun (WGS) entry which is preliminary data.</text>
</comment>
<evidence type="ECO:0000313" key="2">
    <source>
        <dbReference type="Proteomes" id="UP000315399"/>
    </source>
</evidence>